<dbReference type="GO" id="GO:0030016">
    <property type="term" value="C:myofibril"/>
    <property type="evidence" value="ECO:0007669"/>
    <property type="project" value="UniProtKB-ARBA"/>
</dbReference>
<dbReference type="InterPro" id="IPR003599">
    <property type="entry name" value="Ig_sub"/>
</dbReference>
<evidence type="ECO:0000313" key="3">
    <source>
        <dbReference type="EMBL" id="MAA24093.1"/>
    </source>
</evidence>
<dbReference type="InterPro" id="IPR007110">
    <property type="entry name" value="Ig-like_dom"/>
</dbReference>
<dbReference type="FunFam" id="2.60.40.10:FF:000612">
    <property type="entry name" value="palladin isoform X1"/>
    <property type="match status" value="1"/>
</dbReference>
<dbReference type="InterPro" id="IPR003598">
    <property type="entry name" value="Ig_sub2"/>
</dbReference>
<evidence type="ECO:0000259" key="2">
    <source>
        <dbReference type="PROSITE" id="PS50835"/>
    </source>
</evidence>
<dbReference type="PANTHER" id="PTHR47633:SF4">
    <property type="entry name" value="MYOPALLADIN ISOFORM X1"/>
    <property type="match status" value="1"/>
</dbReference>
<dbReference type="SMART" id="SM00409">
    <property type="entry name" value="IG"/>
    <property type="match status" value="3"/>
</dbReference>
<dbReference type="Gene3D" id="2.60.40.10">
    <property type="entry name" value="Immunoglobulins"/>
    <property type="match status" value="3"/>
</dbReference>
<feature type="domain" description="Ig-like" evidence="2">
    <location>
        <begin position="111"/>
        <end position="199"/>
    </location>
</feature>
<dbReference type="InterPro" id="IPR036179">
    <property type="entry name" value="Ig-like_dom_sf"/>
</dbReference>
<dbReference type="EMBL" id="GFPF01012947">
    <property type="protein sequence ID" value="MAA24093.1"/>
    <property type="molecule type" value="Transcribed_RNA"/>
</dbReference>
<sequence>MVAPSFKVGLQDMSIKDGEPLLLKAVVDGDPEPSVEWFKNGESLKSSDIISLKYKNREASLSIGEVYPEDEGEYVCVATNAEGKAETRSKLTVLPMEKEEVEPKGFDGKSPIFAEHLKSHVVKDGDAVTLQCTIRGSNKFDVVWLHNEKEIKSSKDFQYVTEGDVYKLVIAEVYPEDSGTYTCEAFNDVGEAFSTCTLDVLVPGEPFVGPGFSIYPRSATSAESQPVVFKCVTDKEALGVRWLKDGDALKEGAHYKIAQDGRTCTMTITQATVTDVGQYQVIATDASGESTASFALNVVSEADQL</sequence>
<feature type="domain" description="Ig-like" evidence="2">
    <location>
        <begin position="4"/>
        <end position="92"/>
    </location>
</feature>
<evidence type="ECO:0000256" key="1">
    <source>
        <dbReference type="ARBA" id="ARBA00022553"/>
    </source>
</evidence>
<dbReference type="Pfam" id="PF07679">
    <property type="entry name" value="I-set"/>
    <property type="match status" value="3"/>
</dbReference>
<dbReference type="AlphaFoldDB" id="A0A224ZAF7"/>
<dbReference type="PANTHER" id="PTHR47633">
    <property type="entry name" value="IMMUNOGLOBULIN"/>
    <property type="match status" value="1"/>
</dbReference>
<dbReference type="InterPro" id="IPR013783">
    <property type="entry name" value="Ig-like_fold"/>
</dbReference>
<reference evidence="3" key="1">
    <citation type="journal article" date="2017" name="Parasit. Vectors">
        <title>Sialotranscriptomics of Rhipicephalus zambeziensis reveals intricate expression profiles of secretory proteins and suggests tight temporal transcriptional regulation during blood-feeding.</title>
        <authorList>
            <person name="de Castro M.H."/>
            <person name="de Klerk D."/>
            <person name="Pienaar R."/>
            <person name="Rees D.J.G."/>
            <person name="Mans B.J."/>
        </authorList>
    </citation>
    <scope>NUCLEOTIDE SEQUENCE</scope>
    <source>
        <tissue evidence="3">Salivary glands</tissue>
    </source>
</reference>
<protein>
    <submittedName>
        <fullName evidence="3">Twitchin like</fullName>
    </submittedName>
</protein>
<feature type="domain" description="Ig-like" evidence="2">
    <location>
        <begin position="210"/>
        <end position="297"/>
    </location>
</feature>
<dbReference type="FunFam" id="2.60.40.10:FF:000977">
    <property type="entry name" value="Myosin binding protein H like"/>
    <property type="match status" value="1"/>
</dbReference>
<proteinExistence type="predicted"/>
<organism evidence="3">
    <name type="scientific">Rhipicephalus zambeziensis</name>
    <dbReference type="NCBI Taxonomy" id="60191"/>
    <lineage>
        <taxon>Eukaryota</taxon>
        <taxon>Metazoa</taxon>
        <taxon>Ecdysozoa</taxon>
        <taxon>Arthropoda</taxon>
        <taxon>Chelicerata</taxon>
        <taxon>Arachnida</taxon>
        <taxon>Acari</taxon>
        <taxon>Parasitiformes</taxon>
        <taxon>Ixodida</taxon>
        <taxon>Ixodoidea</taxon>
        <taxon>Ixodidae</taxon>
        <taxon>Rhipicephalinae</taxon>
        <taxon>Rhipicephalus</taxon>
        <taxon>Rhipicephalus</taxon>
    </lineage>
</organism>
<dbReference type="SUPFAM" id="SSF48726">
    <property type="entry name" value="Immunoglobulin"/>
    <property type="match status" value="3"/>
</dbReference>
<keyword evidence="1" id="KW-0597">Phosphoprotein</keyword>
<dbReference type="SMART" id="SM00408">
    <property type="entry name" value="IGc2"/>
    <property type="match status" value="3"/>
</dbReference>
<accession>A0A224ZAF7</accession>
<dbReference type="PROSITE" id="PS50835">
    <property type="entry name" value="IG_LIKE"/>
    <property type="match status" value="3"/>
</dbReference>
<dbReference type="InterPro" id="IPR013098">
    <property type="entry name" value="Ig_I-set"/>
</dbReference>
<name>A0A224ZAF7_9ACAR</name>